<evidence type="ECO:0000256" key="6">
    <source>
        <dbReference type="ARBA" id="ARBA00022692"/>
    </source>
</evidence>
<keyword evidence="7 13" id="KW-0418">Kinase</keyword>
<dbReference type="PANTHER" id="PTHR45453">
    <property type="entry name" value="PHOSPHATE REGULON SENSOR PROTEIN PHOR"/>
    <property type="match status" value="1"/>
</dbReference>
<evidence type="ECO:0000256" key="9">
    <source>
        <dbReference type="ARBA" id="ARBA00023012"/>
    </source>
</evidence>
<feature type="transmembrane region" description="Helical" evidence="11">
    <location>
        <begin position="37"/>
        <end position="57"/>
    </location>
</feature>
<evidence type="ECO:0000256" key="5">
    <source>
        <dbReference type="ARBA" id="ARBA00022679"/>
    </source>
</evidence>
<dbReference type="GO" id="GO:0005886">
    <property type="term" value="C:plasma membrane"/>
    <property type="evidence" value="ECO:0007669"/>
    <property type="project" value="UniProtKB-SubCell"/>
</dbReference>
<name>A0A1Y4Q7D1_9FIRM</name>
<evidence type="ECO:0000256" key="1">
    <source>
        <dbReference type="ARBA" id="ARBA00000085"/>
    </source>
</evidence>
<comment type="subcellular location">
    <subcellularLocation>
        <location evidence="2">Cell membrane</location>
        <topology evidence="2">Multi-pass membrane protein</topology>
    </subcellularLocation>
</comment>
<dbReference type="GO" id="GO:0016036">
    <property type="term" value="P:cellular response to phosphate starvation"/>
    <property type="evidence" value="ECO:0007669"/>
    <property type="project" value="TreeGrafter"/>
</dbReference>
<reference evidence="14" key="1">
    <citation type="submission" date="2017-04" db="EMBL/GenBank/DDBJ databases">
        <title>Function of individual gut microbiota members based on whole genome sequencing of pure cultures obtained from chicken caecum.</title>
        <authorList>
            <person name="Medvecky M."/>
            <person name="Cejkova D."/>
            <person name="Polansky O."/>
            <person name="Karasova D."/>
            <person name="Kubasova T."/>
            <person name="Cizek A."/>
            <person name="Rychlik I."/>
        </authorList>
    </citation>
    <scope>NUCLEOTIDE SEQUENCE [LARGE SCALE GENOMIC DNA]</scope>
    <source>
        <strain evidence="14">An149</strain>
    </source>
</reference>
<feature type="transmembrane region" description="Helical" evidence="11">
    <location>
        <begin position="12"/>
        <end position="31"/>
    </location>
</feature>
<dbReference type="Proteomes" id="UP000196258">
    <property type="component" value="Unassembled WGS sequence"/>
</dbReference>
<comment type="catalytic activity">
    <reaction evidence="1">
        <text>ATP + protein L-histidine = ADP + protein N-phospho-L-histidine.</text>
        <dbReference type="EC" id="2.7.13.3"/>
    </reaction>
</comment>
<dbReference type="RefSeq" id="WP_087257570.1">
    <property type="nucleotide sequence ID" value="NZ_JBKXQP010000057.1"/>
</dbReference>
<dbReference type="PANTHER" id="PTHR45453:SF2">
    <property type="entry name" value="HISTIDINE KINASE"/>
    <property type="match status" value="1"/>
</dbReference>
<keyword evidence="6 11" id="KW-0812">Transmembrane</keyword>
<feature type="domain" description="Histidine kinase" evidence="12">
    <location>
        <begin position="126"/>
        <end position="330"/>
    </location>
</feature>
<dbReference type="PROSITE" id="PS50109">
    <property type="entry name" value="HIS_KIN"/>
    <property type="match status" value="1"/>
</dbReference>
<dbReference type="GO" id="GO:0004721">
    <property type="term" value="F:phosphoprotein phosphatase activity"/>
    <property type="evidence" value="ECO:0007669"/>
    <property type="project" value="TreeGrafter"/>
</dbReference>
<keyword evidence="5" id="KW-0808">Transferase</keyword>
<dbReference type="InterPro" id="IPR005467">
    <property type="entry name" value="His_kinase_dom"/>
</dbReference>
<dbReference type="Pfam" id="PF02518">
    <property type="entry name" value="HATPase_c"/>
    <property type="match status" value="1"/>
</dbReference>
<evidence type="ECO:0000256" key="4">
    <source>
        <dbReference type="ARBA" id="ARBA00022475"/>
    </source>
</evidence>
<evidence type="ECO:0000313" key="14">
    <source>
        <dbReference type="Proteomes" id="UP000196258"/>
    </source>
</evidence>
<dbReference type="Gene3D" id="3.30.565.10">
    <property type="entry name" value="Histidine kinase-like ATPase, C-terminal domain"/>
    <property type="match status" value="1"/>
</dbReference>
<evidence type="ECO:0000256" key="10">
    <source>
        <dbReference type="ARBA" id="ARBA00023136"/>
    </source>
</evidence>
<keyword evidence="10 11" id="KW-0472">Membrane</keyword>
<evidence type="ECO:0000256" key="8">
    <source>
        <dbReference type="ARBA" id="ARBA00022989"/>
    </source>
</evidence>
<dbReference type="InterPro" id="IPR003594">
    <property type="entry name" value="HATPase_dom"/>
</dbReference>
<dbReference type="SMART" id="SM00387">
    <property type="entry name" value="HATPase_c"/>
    <property type="match status" value="1"/>
</dbReference>
<keyword evidence="8 11" id="KW-1133">Transmembrane helix</keyword>
<dbReference type="InterPro" id="IPR036890">
    <property type="entry name" value="HATPase_C_sf"/>
</dbReference>
<keyword evidence="9" id="KW-0902">Two-component regulatory system</keyword>
<sequence length="330" mass="38874">MKLTNYLKDKLVHLILFFCLLISIEIVLILFDTVYTLQVFIHFLLILFVIIIILYDYNRKKSFYNDMKNKLDSLDDKFLIIEMLERPTFIEGKYLYDSLVDICKSMNDKIEEYVRTSNELKRYIETWVHEIKIPIFALKLLIHNHHDNASRKLKSQLIKIDSYVEQVLYYIRSEVPQNDYIIGQYSLKKIVDSSINANKDSLILNHFSIIEEIEDTIILTDEKWLSFMIGQIINNAIKYANKNDHQIIFSTKQLEKKVKLIIEDNGIGIIEEDLPRVFEKSFTGYNGRTYKASTGMGLYLCKSLCLELGHDIEIESVKNKFTRIIITLQK</sequence>
<dbReference type="GO" id="GO:0000155">
    <property type="term" value="F:phosphorelay sensor kinase activity"/>
    <property type="evidence" value="ECO:0007669"/>
    <property type="project" value="TreeGrafter"/>
</dbReference>
<comment type="caution">
    <text evidence="13">The sequence shown here is derived from an EMBL/GenBank/DDBJ whole genome shotgun (WGS) entry which is preliminary data.</text>
</comment>
<gene>
    <name evidence="13" type="ORF">B5E91_11040</name>
</gene>
<evidence type="ECO:0000256" key="3">
    <source>
        <dbReference type="ARBA" id="ARBA00012438"/>
    </source>
</evidence>
<evidence type="ECO:0000256" key="11">
    <source>
        <dbReference type="SAM" id="Phobius"/>
    </source>
</evidence>
<accession>A0A1Y4Q7D1</accession>
<proteinExistence type="predicted"/>
<dbReference type="EMBL" id="NFLB01000013">
    <property type="protein sequence ID" value="OUQ04229.1"/>
    <property type="molecule type" value="Genomic_DNA"/>
</dbReference>
<keyword evidence="4" id="KW-1003">Cell membrane</keyword>
<dbReference type="InterPro" id="IPR050351">
    <property type="entry name" value="BphY/WalK/GraS-like"/>
</dbReference>
<evidence type="ECO:0000313" key="13">
    <source>
        <dbReference type="EMBL" id="OUQ04229.1"/>
    </source>
</evidence>
<evidence type="ECO:0000256" key="7">
    <source>
        <dbReference type="ARBA" id="ARBA00022777"/>
    </source>
</evidence>
<dbReference type="AlphaFoldDB" id="A0A1Y4Q7D1"/>
<evidence type="ECO:0000256" key="2">
    <source>
        <dbReference type="ARBA" id="ARBA00004651"/>
    </source>
</evidence>
<protein>
    <recommendedName>
        <fullName evidence="3">histidine kinase</fullName>
        <ecNumber evidence="3">2.7.13.3</ecNumber>
    </recommendedName>
</protein>
<dbReference type="EC" id="2.7.13.3" evidence="3"/>
<dbReference type="SUPFAM" id="SSF55874">
    <property type="entry name" value="ATPase domain of HSP90 chaperone/DNA topoisomerase II/histidine kinase"/>
    <property type="match status" value="1"/>
</dbReference>
<evidence type="ECO:0000259" key="12">
    <source>
        <dbReference type="PROSITE" id="PS50109"/>
    </source>
</evidence>
<organism evidence="13 14">
    <name type="scientific">Thomasclavelia spiroformis</name>
    <dbReference type="NCBI Taxonomy" id="29348"/>
    <lineage>
        <taxon>Bacteria</taxon>
        <taxon>Bacillati</taxon>
        <taxon>Bacillota</taxon>
        <taxon>Erysipelotrichia</taxon>
        <taxon>Erysipelotrichales</taxon>
        <taxon>Coprobacillaceae</taxon>
        <taxon>Thomasclavelia</taxon>
    </lineage>
</organism>